<dbReference type="Gene3D" id="3.40.140.10">
    <property type="entry name" value="Cytidine Deaminase, domain 2"/>
    <property type="match status" value="1"/>
</dbReference>
<evidence type="ECO:0000313" key="6">
    <source>
        <dbReference type="EMBL" id="MBF8645588.1"/>
    </source>
</evidence>
<keyword evidence="2" id="KW-0479">Metal-binding</keyword>
<keyword evidence="7" id="KW-1185">Reference proteome</keyword>
<dbReference type="Pfam" id="PF00383">
    <property type="entry name" value="dCMP_cyt_deam_1"/>
    <property type="match status" value="1"/>
</dbReference>
<dbReference type="PROSITE" id="PS00903">
    <property type="entry name" value="CYT_DCMP_DEAMINASES_1"/>
    <property type="match status" value="1"/>
</dbReference>
<dbReference type="InterPro" id="IPR016192">
    <property type="entry name" value="APOBEC/CMP_deaminase_Zn-bd"/>
</dbReference>
<sequence>MSVARELKKEASNDTGTGASTVLKGLISKELIFGVVGPVGSGTSWVAAALSEQLKKGHKDSEVYTIKASEVLEMWALEQGMPIDRSSSLTRATALQDIGDKIREGDTAGVSVLLMSSIQQKRDASIALLKDKAGDNKTRIYILDSLKHPAEVALLRSVYQEAFCLIGVVCENDKREARLTDRKCVDSKADLVRDFVNRDQDSGLDHGQKVADTFHLSDFFVDNTPERFIDIDGLKEENPDWDVNEQLGRLIDILSHQKIVRPSASETGMFHAYGAQMTSSCLSRQVGAALTDRFGNIVSTGTNEVPNAGGGVYGENDNFPNGFEREDHRCSVSNKYCSSNREQDDIIHDLINTIPELEKTEFQKLKKQLKSTRIGKLLEFSRAVHAEMDALLSAGRKGHSTVGGKLYVTTFPCHYCARHIVSAGIDEVQYIEPYPKSLAFKLHGDAIAQTTQEWIAPSNIIAKLSSITNTNEELAITQIKVLFKPFTGVAPRMYRLAFMKNRSLKSKTGDMEIGEPDWASGLLRVSYQEVEKRLITNSKPEQP</sequence>
<organism evidence="6 7">
    <name type="scientific">Pseudomonas pudica</name>
    <dbReference type="NCBI Taxonomy" id="272772"/>
    <lineage>
        <taxon>Bacteria</taxon>
        <taxon>Pseudomonadati</taxon>
        <taxon>Pseudomonadota</taxon>
        <taxon>Gammaproteobacteria</taxon>
        <taxon>Pseudomonadales</taxon>
        <taxon>Pseudomonadaceae</taxon>
        <taxon>Pseudomonas</taxon>
    </lineage>
</organism>
<evidence type="ECO:0000259" key="5">
    <source>
        <dbReference type="PROSITE" id="PS51747"/>
    </source>
</evidence>
<dbReference type="PROSITE" id="PS51747">
    <property type="entry name" value="CYT_DCMP_DEAMINASES_2"/>
    <property type="match status" value="1"/>
</dbReference>
<dbReference type="EMBL" id="JADLJS010000008">
    <property type="protein sequence ID" value="MBF8645588.1"/>
    <property type="molecule type" value="Genomic_DNA"/>
</dbReference>
<accession>A0ABS0FZ10</accession>
<dbReference type="SUPFAM" id="SSF53927">
    <property type="entry name" value="Cytidine deaminase-like"/>
    <property type="match status" value="1"/>
</dbReference>
<keyword evidence="3" id="KW-0378">Hydrolase</keyword>
<dbReference type="PANTHER" id="PTHR11086">
    <property type="entry name" value="DEOXYCYTIDYLATE DEAMINASE-RELATED"/>
    <property type="match status" value="1"/>
</dbReference>
<reference evidence="6 7" key="1">
    <citation type="submission" date="2020-10" db="EMBL/GenBank/DDBJ databases">
        <title>Genome sequences of Pseudomonas isolates.</title>
        <authorList>
            <person name="Wessels L."/>
            <person name="Reich F."/>
            <person name="Hammerl J."/>
        </authorList>
    </citation>
    <scope>NUCLEOTIDE SEQUENCE [LARGE SCALE GENOMIC DNA]</scope>
    <source>
        <strain evidence="6 7">20-MO00628-0</strain>
    </source>
</reference>
<comment type="similarity">
    <text evidence="1">Belongs to the cytidine and deoxycytidylate deaminase family.</text>
</comment>
<name>A0ABS0FZ10_9PSED</name>
<gene>
    <name evidence="6" type="ORF">IRZ77_08410</name>
</gene>
<dbReference type="Proteomes" id="UP000639294">
    <property type="component" value="Unassembled WGS sequence"/>
</dbReference>
<evidence type="ECO:0000256" key="1">
    <source>
        <dbReference type="ARBA" id="ARBA00006576"/>
    </source>
</evidence>
<evidence type="ECO:0000256" key="4">
    <source>
        <dbReference type="ARBA" id="ARBA00022833"/>
    </source>
</evidence>
<dbReference type="InterPro" id="IPR016193">
    <property type="entry name" value="Cytidine_deaminase-like"/>
</dbReference>
<comment type="caution">
    <text evidence="6">The sequence shown here is derived from an EMBL/GenBank/DDBJ whole genome shotgun (WGS) entry which is preliminary data.</text>
</comment>
<dbReference type="SUPFAM" id="SSF52540">
    <property type="entry name" value="P-loop containing nucleoside triphosphate hydrolases"/>
    <property type="match status" value="1"/>
</dbReference>
<keyword evidence="4" id="KW-0862">Zinc</keyword>
<proteinExistence type="inferred from homology"/>
<dbReference type="InterPro" id="IPR027417">
    <property type="entry name" value="P-loop_NTPase"/>
</dbReference>
<dbReference type="InterPro" id="IPR015517">
    <property type="entry name" value="dCMP_deaminase-rel"/>
</dbReference>
<feature type="domain" description="CMP/dCMP-type deaminase" evidence="5">
    <location>
        <begin position="263"/>
        <end position="455"/>
    </location>
</feature>
<protein>
    <submittedName>
        <fullName evidence="6">Deoxycytidylate deaminase</fullName>
    </submittedName>
</protein>
<dbReference type="RefSeq" id="WP_196173237.1">
    <property type="nucleotide sequence ID" value="NZ_JADLJR010000042.1"/>
</dbReference>
<evidence type="ECO:0000256" key="3">
    <source>
        <dbReference type="ARBA" id="ARBA00022801"/>
    </source>
</evidence>
<dbReference type="PANTHER" id="PTHR11086:SF18">
    <property type="entry name" value="DEOXYCYTIDYLATE DEAMINASE"/>
    <property type="match status" value="1"/>
</dbReference>
<evidence type="ECO:0000256" key="2">
    <source>
        <dbReference type="ARBA" id="ARBA00022723"/>
    </source>
</evidence>
<dbReference type="NCBIfam" id="NF041025">
    <property type="entry name" value="antiphage_deaminase"/>
    <property type="match status" value="1"/>
</dbReference>
<dbReference type="InterPro" id="IPR002125">
    <property type="entry name" value="CMP_dCMP_dom"/>
</dbReference>
<evidence type="ECO:0000313" key="7">
    <source>
        <dbReference type="Proteomes" id="UP000639294"/>
    </source>
</evidence>
<dbReference type="Gene3D" id="3.40.50.300">
    <property type="entry name" value="P-loop containing nucleotide triphosphate hydrolases"/>
    <property type="match status" value="1"/>
</dbReference>